<dbReference type="PRINTS" id="PR00705">
    <property type="entry name" value="PAPAIN"/>
</dbReference>
<keyword evidence="3" id="KW-0378">Hydrolase</keyword>
<evidence type="ECO:0000313" key="9">
    <source>
        <dbReference type="EMBL" id="ACU86976.1"/>
    </source>
</evidence>
<dbReference type="CDD" id="cd02248">
    <property type="entry name" value="Peptidase_C1A"/>
    <property type="match status" value="1"/>
</dbReference>
<dbReference type="EMBL" id="GQ387054">
    <property type="protein sequence ID" value="ACU86976.1"/>
    <property type="molecule type" value="mRNA"/>
</dbReference>
<keyword evidence="4" id="KW-0788">Thiol protease</keyword>
<dbReference type="InterPro" id="IPR039417">
    <property type="entry name" value="Peptidase_C1A_papain-like"/>
</dbReference>
<sequence>MKQMNILLLLFLVVAGGTATSGSGASSLHKTAQHRLHFKHVEEWSQWKLKHTKSYESSLQELEHHLVWLSNKKYVDYHNANQHIFGYTLALNHLGDVTEKQYQDTYTCYSAASSIQRASIRVHETPPNFNASSYPDSMDWRTKGAVGSVKNQWYGQCDSCYAFSAVGALEGATALAKGYFVSLSEQNIIDCSIPYGNYGCSGGNHYNSFMYVIANDGIDKQSSYTYKGRQDSCSYSDNYRGSSQSGIVQIKSGDESSLLAAVYSMGPIAVAVDARSNAFKYYSSGVFDSSRCTSTNLAHSMLLTGYGAYQGKNYWLLKNSWGSQWGMSGYIMMTRNGYNQCGIATDASYPTL</sequence>
<keyword evidence="2" id="KW-0645">Protease</keyword>
<dbReference type="PROSITE" id="PS00640">
    <property type="entry name" value="THIOL_PROTEASE_ASN"/>
    <property type="match status" value="1"/>
</dbReference>
<evidence type="ECO:0000256" key="1">
    <source>
        <dbReference type="ARBA" id="ARBA00008455"/>
    </source>
</evidence>
<dbReference type="InterPro" id="IPR013201">
    <property type="entry name" value="Prot_inhib_I29"/>
</dbReference>
<evidence type="ECO:0000256" key="5">
    <source>
        <dbReference type="ARBA" id="ARBA00023157"/>
    </source>
</evidence>
<dbReference type="Pfam" id="PF08246">
    <property type="entry name" value="Inhibitor_I29"/>
    <property type="match status" value="1"/>
</dbReference>
<dbReference type="SMART" id="SM00645">
    <property type="entry name" value="Pept_C1"/>
    <property type="match status" value="1"/>
</dbReference>
<evidence type="ECO:0000259" key="8">
    <source>
        <dbReference type="SMART" id="SM00848"/>
    </source>
</evidence>
<reference evidence="9" key="1">
    <citation type="journal article" date="2011" name="Mar. Biotechnol.">
        <title>Occurrence of a silicatein gene in glass sponges (hexactinellida: porifera).</title>
        <authorList>
            <person name="Veremeichik G.N."/>
            <person name="Shkryl Y.N."/>
            <person name="Bulgakov V.P."/>
            <person name="Shedko S.V."/>
            <person name="Kozhemyako V.B."/>
            <person name="Kovalchuk S.N."/>
            <person name="Krasokhin V.B."/>
            <person name="Zhuravlev Y.N."/>
            <person name="Kulchin Y.N."/>
        </authorList>
    </citation>
    <scope>NUCLEOTIDE SEQUENCE</scope>
</reference>
<evidence type="ECO:0000256" key="6">
    <source>
        <dbReference type="SAM" id="SignalP"/>
    </source>
</evidence>
<dbReference type="FunFam" id="3.90.70.10:FF:000006">
    <property type="entry name" value="Cathepsin S"/>
    <property type="match status" value="1"/>
</dbReference>
<keyword evidence="6" id="KW-0732">Signal</keyword>
<accession>C8CBX8</accession>
<evidence type="ECO:0000256" key="4">
    <source>
        <dbReference type="ARBA" id="ARBA00022807"/>
    </source>
</evidence>
<dbReference type="PROSITE" id="PS00639">
    <property type="entry name" value="THIOL_PROTEASE_HIS"/>
    <property type="match status" value="1"/>
</dbReference>
<name>C8CBX8_9METZ</name>
<feature type="domain" description="Cathepsin propeptide inhibitor" evidence="8">
    <location>
        <begin position="44"/>
        <end position="102"/>
    </location>
</feature>
<feature type="signal peptide" evidence="6">
    <location>
        <begin position="1"/>
        <end position="19"/>
    </location>
</feature>
<feature type="chain" id="PRO_5018558608" evidence="6">
    <location>
        <begin position="20"/>
        <end position="352"/>
    </location>
</feature>
<dbReference type="InterPro" id="IPR025660">
    <property type="entry name" value="Pept_his_AS"/>
</dbReference>
<dbReference type="GO" id="GO:0006508">
    <property type="term" value="P:proteolysis"/>
    <property type="evidence" value="ECO:0007669"/>
    <property type="project" value="UniProtKB-KW"/>
</dbReference>
<dbReference type="Pfam" id="PF00112">
    <property type="entry name" value="Peptidase_C1"/>
    <property type="match status" value="1"/>
</dbReference>
<dbReference type="GO" id="GO:0008234">
    <property type="term" value="F:cysteine-type peptidase activity"/>
    <property type="evidence" value="ECO:0007669"/>
    <property type="project" value="UniProtKB-KW"/>
</dbReference>
<organism evidence="9">
    <name type="scientific">Aulosaccus sp. GV-2009</name>
    <dbReference type="NCBI Taxonomy" id="668579"/>
    <lineage>
        <taxon>Eukaryota</taxon>
        <taxon>Metazoa</taxon>
        <taxon>Porifera</taxon>
        <taxon>Hexactinellida</taxon>
        <taxon>Hexasterophora</taxon>
        <taxon>Lyssacinosida</taxon>
        <taxon>Rossellidae</taxon>
        <taxon>Aulosaccus</taxon>
    </lineage>
</organism>
<dbReference type="PANTHER" id="PTHR12411">
    <property type="entry name" value="CYSTEINE PROTEASE FAMILY C1-RELATED"/>
    <property type="match status" value="1"/>
</dbReference>
<evidence type="ECO:0000259" key="7">
    <source>
        <dbReference type="SMART" id="SM00645"/>
    </source>
</evidence>
<proteinExistence type="evidence at transcript level"/>
<dbReference type="InterPro" id="IPR038765">
    <property type="entry name" value="Papain-like_cys_pep_sf"/>
</dbReference>
<dbReference type="Gene3D" id="3.90.70.10">
    <property type="entry name" value="Cysteine proteinases"/>
    <property type="match status" value="1"/>
</dbReference>
<dbReference type="AlphaFoldDB" id="C8CBX8"/>
<feature type="domain" description="Peptidase C1A papain C-terminal" evidence="7">
    <location>
        <begin position="134"/>
        <end position="351"/>
    </location>
</feature>
<keyword evidence="5" id="KW-1015">Disulfide bond</keyword>
<dbReference type="SMART" id="SM00848">
    <property type="entry name" value="Inhibitor_I29"/>
    <property type="match status" value="1"/>
</dbReference>
<protein>
    <submittedName>
        <fullName evidence="9">Silicatein-like protein</fullName>
    </submittedName>
</protein>
<dbReference type="InterPro" id="IPR000668">
    <property type="entry name" value="Peptidase_C1A_C"/>
</dbReference>
<dbReference type="InterPro" id="IPR025661">
    <property type="entry name" value="Pept_asp_AS"/>
</dbReference>
<evidence type="ECO:0000256" key="3">
    <source>
        <dbReference type="ARBA" id="ARBA00022801"/>
    </source>
</evidence>
<dbReference type="SUPFAM" id="SSF54001">
    <property type="entry name" value="Cysteine proteinases"/>
    <property type="match status" value="1"/>
</dbReference>
<dbReference type="InterPro" id="IPR013128">
    <property type="entry name" value="Peptidase_C1A"/>
</dbReference>
<evidence type="ECO:0000256" key="2">
    <source>
        <dbReference type="ARBA" id="ARBA00022670"/>
    </source>
</evidence>
<dbReference type="SMR" id="C8CBX8"/>
<comment type="similarity">
    <text evidence="1">Belongs to the peptidase C1 family.</text>
</comment>